<comment type="subunit">
    <text evidence="9">Type II secretion is composed of four main components: the outer membrane complex, the inner membrane complex, the cytoplasmic secretion ATPase and the periplasm-spanning pseudopilus.</text>
</comment>
<dbReference type="PANTHER" id="PTHR38779:SF2">
    <property type="entry name" value="TYPE II SECRETION SYSTEM PROTEIN I-RELATED"/>
    <property type="match status" value="1"/>
</dbReference>
<evidence type="ECO:0000259" key="10">
    <source>
        <dbReference type="Pfam" id="PF02501"/>
    </source>
</evidence>
<dbReference type="InterPro" id="IPR045584">
    <property type="entry name" value="Pilin-like"/>
</dbReference>
<name>A0A397P9I9_9SPHN</name>
<dbReference type="NCBIfam" id="TIGR02532">
    <property type="entry name" value="IV_pilin_GFxxxE"/>
    <property type="match status" value="1"/>
</dbReference>
<evidence type="ECO:0000256" key="3">
    <source>
        <dbReference type="ARBA" id="ARBA00022475"/>
    </source>
</evidence>
<comment type="PTM">
    <text evidence="9">Cleaved by prepilin peptidase.</text>
</comment>
<evidence type="ECO:0000256" key="8">
    <source>
        <dbReference type="ARBA" id="ARBA00023136"/>
    </source>
</evidence>
<accession>A0A397P9I9</accession>
<keyword evidence="12" id="KW-1185">Reference proteome</keyword>
<dbReference type="NCBIfam" id="TIGR01707">
    <property type="entry name" value="gspI"/>
    <property type="match status" value="1"/>
</dbReference>
<evidence type="ECO:0000256" key="5">
    <source>
        <dbReference type="ARBA" id="ARBA00022519"/>
    </source>
</evidence>
<reference evidence="11 12" key="1">
    <citation type="submission" date="2018-08" db="EMBL/GenBank/DDBJ databases">
        <title>Genomic Encyclopedia of Type Strains, Phase IV (KMG-IV): sequencing the most valuable type-strain genomes for metagenomic binning, comparative biology and taxonomic classification.</title>
        <authorList>
            <person name="Goeker M."/>
        </authorList>
    </citation>
    <scope>NUCLEOTIDE SEQUENCE [LARGE SCALE GENOMIC DNA]</scope>
    <source>
        <strain evidence="11 12">DSM 25527</strain>
    </source>
</reference>
<dbReference type="EMBL" id="QXDC01000002">
    <property type="protein sequence ID" value="RIA45578.1"/>
    <property type="molecule type" value="Genomic_DNA"/>
</dbReference>
<evidence type="ECO:0000256" key="6">
    <source>
        <dbReference type="ARBA" id="ARBA00022692"/>
    </source>
</evidence>
<keyword evidence="8 9" id="KW-0472">Membrane</keyword>
<evidence type="ECO:0000256" key="1">
    <source>
        <dbReference type="ARBA" id="ARBA00004377"/>
    </source>
</evidence>
<dbReference type="InterPro" id="IPR012902">
    <property type="entry name" value="N_methyl_site"/>
</dbReference>
<dbReference type="PROSITE" id="PS00409">
    <property type="entry name" value="PROKAR_NTER_METHYL"/>
    <property type="match status" value="1"/>
</dbReference>
<dbReference type="GO" id="GO:0005886">
    <property type="term" value="C:plasma membrane"/>
    <property type="evidence" value="ECO:0007669"/>
    <property type="project" value="UniProtKB-SubCell"/>
</dbReference>
<dbReference type="GO" id="GO:0015628">
    <property type="term" value="P:protein secretion by the type II secretion system"/>
    <property type="evidence" value="ECO:0007669"/>
    <property type="project" value="UniProtKB-UniRule"/>
</dbReference>
<dbReference type="OrthoDB" id="7189314at2"/>
<dbReference type="AlphaFoldDB" id="A0A397P9I9"/>
<comment type="subcellular location">
    <subcellularLocation>
        <location evidence="1 9">Cell inner membrane</location>
        <topology evidence="1 9">Single-pass membrane protein</topology>
    </subcellularLocation>
</comment>
<keyword evidence="4 9" id="KW-0488">Methylation</keyword>
<comment type="function">
    <text evidence="9">Component of the type II secretion system required for the energy-dependent secretion of extracellular factors such as proteases and toxins from the periplasm.</text>
</comment>
<evidence type="ECO:0000256" key="7">
    <source>
        <dbReference type="ARBA" id="ARBA00022989"/>
    </source>
</evidence>
<dbReference type="InterPro" id="IPR010052">
    <property type="entry name" value="T2SS_protein-GspI"/>
</dbReference>
<keyword evidence="6 9" id="KW-0812">Transmembrane</keyword>
<dbReference type="GO" id="GO:0015627">
    <property type="term" value="C:type II protein secretion system complex"/>
    <property type="evidence" value="ECO:0007669"/>
    <property type="project" value="UniProtKB-UniRule"/>
</dbReference>
<keyword evidence="5 9" id="KW-0997">Cell inner membrane</keyword>
<dbReference type="Pfam" id="PF07963">
    <property type="entry name" value="N_methyl"/>
    <property type="match status" value="1"/>
</dbReference>
<evidence type="ECO:0000256" key="4">
    <source>
        <dbReference type="ARBA" id="ARBA00022481"/>
    </source>
</evidence>
<gene>
    <name evidence="11" type="ORF">DFR49_0098</name>
</gene>
<evidence type="ECO:0000313" key="11">
    <source>
        <dbReference type="EMBL" id="RIA45578.1"/>
    </source>
</evidence>
<comment type="similarity">
    <text evidence="2 9">Belongs to the GSP I family.</text>
</comment>
<keyword evidence="3" id="KW-1003">Cell membrane</keyword>
<organism evidence="11 12">
    <name type="scientific">Hephaestia caeni</name>
    <dbReference type="NCBI Taxonomy" id="645617"/>
    <lineage>
        <taxon>Bacteria</taxon>
        <taxon>Pseudomonadati</taxon>
        <taxon>Pseudomonadota</taxon>
        <taxon>Alphaproteobacteria</taxon>
        <taxon>Sphingomonadales</taxon>
        <taxon>Sphingomonadaceae</taxon>
        <taxon>Hephaestia</taxon>
    </lineage>
</organism>
<evidence type="ECO:0000256" key="9">
    <source>
        <dbReference type="RuleBase" id="RU368030"/>
    </source>
</evidence>
<dbReference type="Pfam" id="PF02501">
    <property type="entry name" value="T2SSI"/>
    <property type="match status" value="1"/>
</dbReference>
<feature type="domain" description="Type II secretion system protein GspI C-terminal" evidence="10">
    <location>
        <begin position="83"/>
        <end position="153"/>
    </location>
</feature>
<proteinExistence type="inferred from homology"/>
<dbReference type="Proteomes" id="UP000266568">
    <property type="component" value="Unassembled WGS sequence"/>
</dbReference>
<protein>
    <recommendedName>
        <fullName evidence="9">Type II secretion system protein I</fullName>
        <shortName evidence="9">T2SS minor pseudopilin I</shortName>
    </recommendedName>
</protein>
<feature type="transmembrane region" description="Helical" evidence="9">
    <location>
        <begin position="49"/>
        <end position="70"/>
    </location>
</feature>
<dbReference type="PANTHER" id="PTHR38779">
    <property type="entry name" value="TYPE II SECRETION SYSTEM PROTEIN I-RELATED"/>
    <property type="match status" value="1"/>
</dbReference>
<evidence type="ECO:0000256" key="2">
    <source>
        <dbReference type="ARBA" id="ARBA00008358"/>
    </source>
</evidence>
<dbReference type="Gene3D" id="3.30.1300.30">
    <property type="entry name" value="GSPII I/J protein-like"/>
    <property type="match status" value="1"/>
</dbReference>
<sequence length="160" mass="17326">MSDRGFRFCSRSAENGFTFYRRSAEHGFTFYRRSAENGFTFYRRSAEHGFTLIEMLVALAVFSLAALALLRLQGVTLRTAADLDQRVVAQAVARNLAIETLTDPVPPVIGASAGTTVNGGRPWHWARRVQALGGGVLRIDIAVRGASGSPATLTIARRAG</sequence>
<comment type="caution">
    <text evidence="11">The sequence shown here is derived from an EMBL/GenBank/DDBJ whole genome shotgun (WGS) entry which is preliminary data.</text>
</comment>
<dbReference type="SUPFAM" id="SSF54523">
    <property type="entry name" value="Pili subunits"/>
    <property type="match status" value="1"/>
</dbReference>
<dbReference type="InterPro" id="IPR003413">
    <property type="entry name" value="T2SS_GspI_C"/>
</dbReference>
<evidence type="ECO:0000313" key="12">
    <source>
        <dbReference type="Proteomes" id="UP000266568"/>
    </source>
</evidence>
<keyword evidence="7 9" id="KW-1133">Transmembrane helix</keyword>